<dbReference type="Gene3D" id="2.40.160.170">
    <property type="match status" value="1"/>
</dbReference>
<name>A0AAW4YUS3_9GAMM</name>
<organism evidence="2 3">
    <name type="scientific">Billgrantia desiderata</name>
    <dbReference type="NCBI Taxonomy" id="52021"/>
    <lineage>
        <taxon>Bacteria</taxon>
        <taxon>Pseudomonadati</taxon>
        <taxon>Pseudomonadota</taxon>
        <taxon>Gammaproteobacteria</taxon>
        <taxon>Oceanospirillales</taxon>
        <taxon>Halomonadaceae</taxon>
        <taxon>Billgrantia</taxon>
    </lineage>
</organism>
<dbReference type="AlphaFoldDB" id="A0AAW4YUS3"/>
<accession>A0AAW4YUS3</accession>
<sequence length="224" mass="24157">MMATGVIATLCLLGMTQAQAQDNNRITLGAVAGTTGVGADVAWRFTDRLGVSARYTGGLEWNTDYSTSDVDYDGDVNLAASKLTLDYYPFAGGFFLSAGLMLSDIDADIVGRPRHDLNIDGRSFSADEIGTLNGTMTLADGVQPYAGVGWRQSHRNGFGVFAEAGVIPTDPEVSLRTSVGYEDTNLPGSGLLRQELRREEQRLEDEAKRWPVYPVAVIGVSYTF</sequence>
<evidence type="ECO:0000256" key="1">
    <source>
        <dbReference type="SAM" id="SignalP"/>
    </source>
</evidence>
<comment type="caution">
    <text evidence="2">The sequence shown here is derived from an EMBL/GenBank/DDBJ whole genome shotgun (WGS) entry which is preliminary data.</text>
</comment>
<keyword evidence="1" id="KW-0732">Signal</keyword>
<feature type="chain" id="PRO_5043633000" evidence="1">
    <location>
        <begin position="21"/>
        <end position="224"/>
    </location>
</feature>
<protein>
    <submittedName>
        <fullName evidence="2">Uncharacterized protein</fullName>
    </submittedName>
</protein>
<reference evidence="2" key="2">
    <citation type="journal article" date="2021" name="Front. Microbiol.">
        <title>Aerobic Denitrification and Heterotrophic Sulfur Oxidation in the Genus Halomonas Revealed by Six Novel Species Characterizations and Genome-Based Analysis.</title>
        <authorList>
            <person name="Wang L."/>
            <person name="Shao Z."/>
        </authorList>
    </citation>
    <scope>NUCLEOTIDE SEQUENCE</scope>
    <source>
        <strain evidence="2">MCCC 1A05776</strain>
    </source>
</reference>
<proteinExistence type="predicted"/>
<gene>
    <name evidence="2" type="ORF">HOP61_13885</name>
</gene>
<feature type="signal peptide" evidence="1">
    <location>
        <begin position="1"/>
        <end position="20"/>
    </location>
</feature>
<dbReference type="Proteomes" id="UP001320178">
    <property type="component" value="Unassembled WGS sequence"/>
</dbReference>
<dbReference type="EMBL" id="JABFTS010000005">
    <property type="protein sequence ID" value="MCE8052388.1"/>
    <property type="molecule type" value="Genomic_DNA"/>
</dbReference>
<evidence type="ECO:0000313" key="2">
    <source>
        <dbReference type="EMBL" id="MCE8052388.1"/>
    </source>
</evidence>
<reference evidence="2" key="1">
    <citation type="submission" date="2020-05" db="EMBL/GenBank/DDBJ databases">
        <authorList>
            <person name="Wang L."/>
            <person name="Shao Z."/>
        </authorList>
    </citation>
    <scope>NUCLEOTIDE SEQUENCE</scope>
    <source>
        <strain evidence="2">MCCC 1A05776</strain>
    </source>
</reference>
<evidence type="ECO:0000313" key="3">
    <source>
        <dbReference type="Proteomes" id="UP001320178"/>
    </source>
</evidence>